<dbReference type="GO" id="GO:0000055">
    <property type="term" value="P:ribosomal large subunit export from nucleus"/>
    <property type="evidence" value="ECO:0007669"/>
    <property type="project" value="InterPro"/>
</dbReference>
<evidence type="ECO:0000313" key="10">
    <source>
        <dbReference type="Proteomes" id="UP000807342"/>
    </source>
</evidence>
<dbReference type="GO" id="GO:0005643">
    <property type="term" value="C:nuclear pore"/>
    <property type="evidence" value="ECO:0007669"/>
    <property type="project" value="UniProtKB-SubCell"/>
</dbReference>
<dbReference type="PANTHER" id="PTHR13257">
    <property type="entry name" value="NUCLEOPORIN NUP84-RELATED"/>
    <property type="match status" value="1"/>
</dbReference>
<name>A0A9P5XKG1_9AGAR</name>
<keyword evidence="3" id="KW-0509">mRNA transport</keyword>
<evidence type="ECO:0000256" key="2">
    <source>
        <dbReference type="ARBA" id="ARBA00022448"/>
    </source>
</evidence>
<dbReference type="AlphaFoldDB" id="A0A9P5XKG1"/>
<keyword evidence="2" id="KW-0813">Transport</keyword>
<protein>
    <recommendedName>
        <fullName evidence="11">Nucleoporin Nup82</fullName>
    </recommendedName>
</protein>
<dbReference type="Pfam" id="PF10168">
    <property type="entry name" value="Nup88"/>
    <property type="match status" value="2"/>
</dbReference>
<keyword evidence="8" id="KW-0175">Coiled coil</keyword>
<keyword evidence="6" id="KW-0906">Nuclear pore complex</keyword>
<keyword evidence="5" id="KW-0811">Translocation</keyword>
<feature type="coiled-coil region" evidence="8">
    <location>
        <begin position="819"/>
        <end position="846"/>
    </location>
</feature>
<dbReference type="GO" id="GO:0000056">
    <property type="term" value="P:ribosomal small subunit export from nucleus"/>
    <property type="evidence" value="ECO:0007669"/>
    <property type="project" value="InterPro"/>
</dbReference>
<keyword evidence="4" id="KW-0653">Protein transport</keyword>
<evidence type="ECO:0000256" key="8">
    <source>
        <dbReference type="SAM" id="Coils"/>
    </source>
</evidence>
<dbReference type="InterPro" id="IPR019321">
    <property type="entry name" value="Nucleoporin_Nup88"/>
</dbReference>
<comment type="subcellular location">
    <subcellularLocation>
        <location evidence="1">Nucleus</location>
        <location evidence="1">Nuclear pore complex</location>
    </subcellularLocation>
</comment>
<evidence type="ECO:0000256" key="5">
    <source>
        <dbReference type="ARBA" id="ARBA00023010"/>
    </source>
</evidence>
<evidence type="ECO:0008006" key="11">
    <source>
        <dbReference type="Google" id="ProtNLM"/>
    </source>
</evidence>
<proteinExistence type="predicted"/>
<dbReference type="OrthoDB" id="341482at2759"/>
<dbReference type="GO" id="GO:0006606">
    <property type="term" value="P:protein import into nucleus"/>
    <property type="evidence" value="ECO:0007669"/>
    <property type="project" value="TreeGrafter"/>
</dbReference>
<dbReference type="GO" id="GO:0017056">
    <property type="term" value="F:structural constituent of nuclear pore"/>
    <property type="evidence" value="ECO:0007669"/>
    <property type="project" value="InterPro"/>
</dbReference>
<gene>
    <name evidence="9" type="ORF">P691DRAFT_805888</name>
</gene>
<reference evidence="9" key="1">
    <citation type="submission" date="2020-11" db="EMBL/GenBank/DDBJ databases">
        <authorList>
            <consortium name="DOE Joint Genome Institute"/>
            <person name="Ahrendt S."/>
            <person name="Riley R."/>
            <person name="Andreopoulos W."/>
            <person name="Labutti K."/>
            <person name="Pangilinan J."/>
            <person name="Ruiz-Duenas F.J."/>
            <person name="Barrasa J.M."/>
            <person name="Sanchez-Garcia M."/>
            <person name="Camarero S."/>
            <person name="Miyauchi S."/>
            <person name="Serrano A."/>
            <person name="Linde D."/>
            <person name="Babiker R."/>
            <person name="Drula E."/>
            <person name="Ayuso-Fernandez I."/>
            <person name="Pacheco R."/>
            <person name="Padilla G."/>
            <person name="Ferreira P."/>
            <person name="Barriuso J."/>
            <person name="Kellner H."/>
            <person name="Castanera R."/>
            <person name="Alfaro M."/>
            <person name="Ramirez L."/>
            <person name="Pisabarro A.G."/>
            <person name="Kuo A."/>
            <person name="Tritt A."/>
            <person name="Lipzen A."/>
            <person name="He G."/>
            <person name="Yan M."/>
            <person name="Ng V."/>
            <person name="Cullen D."/>
            <person name="Martin F."/>
            <person name="Rosso M.-N."/>
            <person name="Henrissat B."/>
            <person name="Hibbett D."/>
            <person name="Martinez A.T."/>
            <person name="Grigoriev I.V."/>
        </authorList>
    </citation>
    <scope>NUCLEOTIDE SEQUENCE</scope>
    <source>
        <strain evidence="9">MF-IS2</strain>
    </source>
</reference>
<sequence>MNSDNEWNEILKDHPIFSLPRSLKGPTAELESSLELSTNTLPRFVKVDPLDDGPTPSGRRQTMVLKDADLIVAAGQEIRVTSLGDTKLGRSTGKTYKALHTPNIQFEIHQIVLNPSGKLLAVAGAFQVAVIVLPRPGFMRLVPEAIDCKSVQVGQFYHASNDSAPIAKIDWHPLGEAASTLLVMTVDGKLREYDISVDTEEPQQMLSFVPERKSKSYFAEDASAREVASFVLGKGRADWGPLTVYALMKNADIYAICPYLPKNASVPSSYIHSLECFISAKQEFLAQGTSKTTQNLATVYDYQQKYVSALLRQLPPGTVFPATSRAVHMHPPTSIKLPPARQGPFLLQPEPRTLEGSDGADATDIAYLAFGVDDDDEDSEREGSPTEHLGIVTVAYRDGKVDLFLDVEKVEARWEAKNSSNHDLPMLAVYETIDLGILSTISSVSDKTLDLLEASHPVFLLDPIHDDALYVYHAFGVHALQIGPVLQHLAVALRGEDDDAALDSALQTPAETLVRPLLTTFSVERKSSNPIVGVALPNDVYLSYSILILSSSMRISTFPLTLRSESPHETTTQALSTSVLADKAPTERSSWLTLAEGPPPPFASLLKSEPYQIPPILTPSDLPSIPKLALPAPATSKEIVLTPDVMRYLAVVSQHISSQIRDIKMAFKAAQSRAALQRDELENLVRAARMMNDKARVLQGQRREVTETRVGQIQETQKDLLARLDRLLMAMMKKASPELSEHETKWFEELKRMKQEVLGLGKYDDGSLIAKTKQLGKEYARIMPALKVIAEKEKLKKDKLAESNGSLGFSQVFSLGQRSNVERTKISNLEREIAKLADQLDVTLGKPPQPE</sequence>
<evidence type="ECO:0000256" key="1">
    <source>
        <dbReference type="ARBA" id="ARBA00004567"/>
    </source>
</evidence>
<dbReference type="InterPro" id="IPR037700">
    <property type="entry name" value="NUP88/NUP82"/>
</dbReference>
<keyword evidence="10" id="KW-1185">Reference proteome</keyword>
<keyword evidence="7" id="KW-0539">Nucleus</keyword>
<evidence type="ECO:0000313" key="9">
    <source>
        <dbReference type="EMBL" id="KAF9452067.1"/>
    </source>
</evidence>
<evidence type="ECO:0000256" key="7">
    <source>
        <dbReference type="ARBA" id="ARBA00023242"/>
    </source>
</evidence>
<dbReference type="PANTHER" id="PTHR13257:SF0">
    <property type="entry name" value="NUCLEAR PORE COMPLEX PROTEIN NUP88"/>
    <property type="match status" value="1"/>
</dbReference>
<dbReference type="GO" id="GO:0006406">
    <property type="term" value="P:mRNA export from nucleus"/>
    <property type="evidence" value="ECO:0007669"/>
    <property type="project" value="TreeGrafter"/>
</dbReference>
<dbReference type="EMBL" id="MU151076">
    <property type="protein sequence ID" value="KAF9452067.1"/>
    <property type="molecule type" value="Genomic_DNA"/>
</dbReference>
<organism evidence="9 10">
    <name type="scientific">Macrolepiota fuliginosa MF-IS2</name>
    <dbReference type="NCBI Taxonomy" id="1400762"/>
    <lineage>
        <taxon>Eukaryota</taxon>
        <taxon>Fungi</taxon>
        <taxon>Dikarya</taxon>
        <taxon>Basidiomycota</taxon>
        <taxon>Agaricomycotina</taxon>
        <taxon>Agaricomycetes</taxon>
        <taxon>Agaricomycetidae</taxon>
        <taxon>Agaricales</taxon>
        <taxon>Agaricineae</taxon>
        <taxon>Agaricaceae</taxon>
        <taxon>Macrolepiota</taxon>
    </lineage>
</organism>
<comment type="caution">
    <text evidence="9">The sequence shown here is derived from an EMBL/GenBank/DDBJ whole genome shotgun (WGS) entry which is preliminary data.</text>
</comment>
<evidence type="ECO:0000256" key="6">
    <source>
        <dbReference type="ARBA" id="ARBA00023132"/>
    </source>
</evidence>
<evidence type="ECO:0000256" key="3">
    <source>
        <dbReference type="ARBA" id="ARBA00022816"/>
    </source>
</evidence>
<accession>A0A9P5XKG1</accession>
<dbReference type="Proteomes" id="UP000807342">
    <property type="component" value="Unassembled WGS sequence"/>
</dbReference>
<evidence type="ECO:0000256" key="4">
    <source>
        <dbReference type="ARBA" id="ARBA00022927"/>
    </source>
</evidence>